<dbReference type="PANTHER" id="PTHR44083">
    <property type="entry name" value="TOPLESS-RELATED PROTEIN 1-RELATED"/>
    <property type="match status" value="1"/>
</dbReference>
<reference evidence="1" key="1">
    <citation type="submission" date="2020-03" db="EMBL/GenBank/DDBJ databases">
        <title>Castanea mollissima Vanexum genome sequencing.</title>
        <authorList>
            <person name="Staton M."/>
        </authorList>
    </citation>
    <scope>NUCLEOTIDE SEQUENCE</scope>
    <source>
        <tissue evidence="1">Leaf</tissue>
    </source>
</reference>
<name>A0A8J4R5Y0_9ROSI</name>
<dbReference type="GO" id="GO:0006355">
    <property type="term" value="P:regulation of DNA-templated transcription"/>
    <property type="evidence" value="ECO:0007669"/>
    <property type="project" value="InterPro"/>
</dbReference>
<dbReference type="AlphaFoldDB" id="A0A8J4R5Y0"/>
<sequence length="180" mass="19949">MTTMKGFLVGSFGLTWTLKNPSKILKLSILNSPLTVSSPIPGLFQKLSLPGCLLCHIITSILSRRCGMLLLVLSCTLLSGIKHQFTPYALIIRKTFMLFICETSKEGQSYLVELDECQAAIKCVYHGLWKQFVGVMPFDTMKNWFLATGGAFKIKFWDMDDGYLLTITAAQGGLLDDPGI</sequence>
<dbReference type="EMBL" id="JRKL02002627">
    <property type="protein sequence ID" value="KAF3958148.1"/>
    <property type="molecule type" value="Genomic_DNA"/>
</dbReference>
<gene>
    <name evidence="1" type="ORF">CMV_016905</name>
</gene>
<protein>
    <submittedName>
        <fullName evidence="1">Uncharacterized protein</fullName>
    </submittedName>
</protein>
<keyword evidence="2" id="KW-1185">Reference proteome</keyword>
<dbReference type="PANTHER" id="PTHR44083:SF48">
    <property type="entry name" value="TOPLESS-RELATED PROTEIN 4"/>
    <property type="match status" value="1"/>
</dbReference>
<evidence type="ECO:0000313" key="1">
    <source>
        <dbReference type="EMBL" id="KAF3958148.1"/>
    </source>
</evidence>
<proteinExistence type="predicted"/>
<comment type="caution">
    <text evidence="1">The sequence shown here is derived from an EMBL/GenBank/DDBJ whole genome shotgun (WGS) entry which is preliminary data.</text>
</comment>
<dbReference type="Proteomes" id="UP000737018">
    <property type="component" value="Unassembled WGS sequence"/>
</dbReference>
<accession>A0A8J4R5Y0</accession>
<organism evidence="1 2">
    <name type="scientific">Castanea mollissima</name>
    <name type="common">Chinese chestnut</name>
    <dbReference type="NCBI Taxonomy" id="60419"/>
    <lineage>
        <taxon>Eukaryota</taxon>
        <taxon>Viridiplantae</taxon>
        <taxon>Streptophyta</taxon>
        <taxon>Embryophyta</taxon>
        <taxon>Tracheophyta</taxon>
        <taxon>Spermatophyta</taxon>
        <taxon>Magnoliopsida</taxon>
        <taxon>eudicotyledons</taxon>
        <taxon>Gunneridae</taxon>
        <taxon>Pentapetalae</taxon>
        <taxon>rosids</taxon>
        <taxon>fabids</taxon>
        <taxon>Fagales</taxon>
        <taxon>Fagaceae</taxon>
        <taxon>Castanea</taxon>
    </lineage>
</organism>
<dbReference type="OrthoDB" id="6431331at2759"/>
<dbReference type="InterPro" id="IPR027728">
    <property type="entry name" value="Topless_fam"/>
</dbReference>
<evidence type="ECO:0000313" key="2">
    <source>
        <dbReference type="Proteomes" id="UP000737018"/>
    </source>
</evidence>